<dbReference type="GO" id="GO:0051301">
    <property type="term" value="P:cell division"/>
    <property type="evidence" value="ECO:0007669"/>
    <property type="project" value="UniProtKB-KW"/>
</dbReference>
<evidence type="ECO:0008006" key="10">
    <source>
        <dbReference type="Google" id="ProtNLM"/>
    </source>
</evidence>
<keyword evidence="3" id="KW-0131">Cell cycle</keyword>
<feature type="domain" description="Cyclin-like" evidence="6">
    <location>
        <begin position="365"/>
        <end position="449"/>
    </location>
</feature>
<evidence type="ECO:0000256" key="4">
    <source>
        <dbReference type="RuleBase" id="RU000383"/>
    </source>
</evidence>
<dbReference type="PIRSF" id="PIRSF001771">
    <property type="entry name" value="Cyclin_A_B_D_E"/>
    <property type="match status" value="1"/>
</dbReference>
<dbReference type="InterPro" id="IPR036915">
    <property type="entry name" value="Cyclin-like_sf"/>
</dbReference>
<dbReference type="SUPFAM" id="SSF47954">
    <property type="entry name" value="Cyclin-like"/>
    <property type="match status" value="2"/>
</dbReference>
<keyword evidence="2 4" id="KW-0195">Cyclin</keyword>
<dbReference type="PANTHER" id="PTHR10177">
    <property type="entry name" value="CYCLINS"/>
    <property type="match status" value="1"/>
</dbReference>
<evidence type="ECO:0000259" key="7">
    <source>
        <dbReference type="SMART" id="SM01332"/>
    </source>
</evidence>
<dbReference type="InterPro" id="IPR046965">
    <property type="entry name" value="Cyclin_A/B-like"/>
</dbReference>
<dbReference type="Pfam" id="PF02984">
    <property type="entry name" value="Cyclin_C"/>
    <property type="match status" value="1"/>
</dbReference>
<evidence type="ECO:0000256" key="3">
    <source>
        <dbReference type="ARBA" id="ARBA00023306"/>
    </source>
</evidence>
<feature type="region of interest" description="Disordered" evidence="5">
    <location>
        <begin position="130"/>
        <end position="157"/>
    </location>
</feature>
<dbReference type="GO" id="GO:0005634">
    <property type="term" value="C:nucleus"/>
    <property type="evidence" value="ECO:0007669"/>
    <property type="project" value="UniProtKB-ARBA"/>
</dbReference>
<dbReference type="Pfam" id="PF00134">
    <property type="entry name" value="Cyclin_N"/>
    <property type="match status" value="1"/>
</dbReference>
<dbReference type="InterPro" id="IPR013763">
    <property type="entry name" value="Cyclin-like_dom"/>
</dbReference>
<dbReference type="Gene3D" id="1.10.472.10">
    <property type="entry name" value="Cyclin-like"/>
    <property type="match status" value="2"/>
</dbReference>
<feature type="region of interest" description="Disordered" evidence="5">
    <location>
        <begin position="199"/>
        <end position="222"/>
    </location>
</feature>
<proteinExistence type="inferred from homology"/>
<organism evidence="8 9">
    <name type="scientific">Ranatra chinensis</name>
    <dbReference type="NCBI Taxonomy" id="642074"/>
    <lineage>
        <taxon>Eukaryota</taxon>
        <taxon>Metazoa</taxon>
        <taxon>Ecdysozoa</taxon>
        <taxon>Arthropoda</taxon>
        <taxon>Hexapoda</taxon>
        <taxon>Insecta</taxon>
        <taxon>Pterygota</taxon>
        <taxon>Neoptera</taxon>
        <taxon>Paraneoptera</taxon>
        <taxon>Hemiptera</taxon>
        <taxon>Heteroptera</taxon>
        <taxon>Panheteroptera</taxon>
        <taxon>Nepomorpha</taxon>
        <taxon>Nepidae</taxon>
        <taxon>Ranatrinae</taxon>
        <taxon>Ranatra</taxon>
    </lineage>
</organism>
<reference evidence="8 9" key="1">
    <citation type="submission" date="2024-07" db="EMBL/GenBank/DDBJ databases">
        <title>Chromosome-level genome assembly of the water stick insect Ranatra chinensis (Heteroptera: Nepidae).</title>
        <authorList>
            <person name="Liu X."/>
        </authorList>
    </citation>
    <scope>NUCLEOTIDE SEQUENCE [LARGE SCALE GENOMIC DNA]</scope>
    <source>
        <strain evidence="8">Cailab_2021Rc</strain>
        <tissue evidence="8">Muscle</tissue>
    </source>
</reference>
<dbReference type="InterPro" id="IPR004367">
    <property type="entry name" value="Cyclin_C-dom"/>
</dbReference>
<feature type="compositionally biased region" description="Basic and acidic residues" evidence="5">
    <location>
        <begin position="146"/>
        <end position="157"/>
    </location>
</feature>
<feature type="domain" description="Cyclin C-terminal" evidence="7">
    <location>
        <begin position="361"/>
        <end position="466"/>
    </location>
</feature>
<evidence type="ECO:0000256" key="1">
    <source>
        <dbReference type="ARBA" id="ARBA00022618"/>
    </source>
</evidence>
<dbReference type="InterPro" id="IPR006671">
    <property type="entry name" value="Cyclin_N"/>
</dbReference>
<dbReference type="AlphaFoldDB" id="A0ABD0YBU2"/>
<keyword evidence="1" id="KW-0132">Cell division</keyword>
<evidence type="ECO:0000256" key="2">
    <source>
        <dbReference type="ARBA" id="ARBA00023127"/>
    </source>
</evidence>
<dbReference type="Proteomes" id="UP001558652">
    <property type="component" value="Unassembled WGS sequence"/>
</dbReference>
<dbReference type="InterPro" id="IPR039361">
    <property type="entry name" value="Cyclin"/>
</dbReference>
<dbReference type="CDD" id="cd20508">
    <property type="entry name" value="CYCLIN_CCNB3_rpt1"/>
    <property type="match status" value="1"/>
</dbReference>
<dbReference type="SMART" id="SM00385">
    <property type="entry name" value="CYCLIN"/>
    <property type="match status" value="2"/>
</dbReference>
<gene>
    <name evidence="8" type="ORF">AAG570_001402</name>
</gene>
<sequence length="466" mass="52918">MAPLKPLNKNVQIAPSLTNYPIKTRSQISGNSKKELFPKRKADGSPLKRLTVKRSAFCDLTNYFQENSKENNCENKGKNILKKSVLGVLTKPPSAQNAKKLSTTTATAKVRELPKTQLVIIPQVKKRPPLNTAAGSKASSAIPKIKPLENKSNEQDKIVSRPVTRGSLTRKSIDSDKVEDGSLYVSALEALDRLCSLDDSQKKPKSGRKLPPNVDDFDQEQTEDLSSVSEYANDIFEYLKSREKNFRICDYMEKQSGINKLMRALLVDWMVEVQENFELNHETLYLSVKIVDLYLSKVIISKDKLQLVGCASLFIACKYDERLPPMIEDFLYVCDDLYSASELTGMEVKILKALDFNLGVPLSYRFLRRYARCSKIQMPLLTLARYILEYSLMDYSMIHYSDSKIAAASLLLAITMKGKGKWTPTLEYYSGFKVADFKDIVIALNEMLHKKPKENMKTIRMKYSHK</sequence>
<evidence type="ECO:0000313" key="8">
    <source>
        <dbReference type="EMBL" id="KAL1124781.1"/>
    </source>
</evidence>
<dbReference type="FunFam" id="1.10.472.10:FF:000001">
    <property type="entry name" value="G2/mitotic-specific cyclin"/>
    <property type="match status" value="1"/>
</dbReference>
<evidence type="ECO:0000313" key="9">
    <source>
        <dbReference type="Proteomes" id="UP001558652"/>
    </source>
</evidence>
<name>A0ABD0YBU2_9HEMI</name>
<accession>A0ABD0YBU2</accession>
<feature type="domain" description="Cyclin-like" evidence="6">
    <location>
        <begin position="268"/>
        <end position="352"/>
    </location>
</feature>
<protein>
    <recommendedName>
        <fullName evidence="10">G2/mitotic-specific cyclin-B3</fullName>
    </recommendedName>
</protein>
<comment type="similarity">
    <text evidence="4">Belongs to the cyclin family.</text>
</comment>
<evidence type="ECO:0000259" key="6">
    <source>
        <dbReference type="SMART" id="SM00385"/>
    </source>
</evidence>
<keyword evidence="9" id="KW-1185">Reference proteome</keyword>
<comment type="caution">
    <text evidence="8">The sequence shown here is derived from an EMBL/GenBank/DDBJ whole genome shotgun (WGS) entry which is preliminary data.</text>
</comment>
<evidence type="ECO:0000256" key="5">
    <source>
        <dbReference type="SAM" id="MobiDB-lite"/>
    </source>
</evidence>
<dbReference type="EMBL" id="JBFDAA010000010">
    <property type="protein sequence ID" value="KAL1124781.1"/>
    <property type="molecule type" value="Genomic_DNA"/>
</dbReference>
<dbReference type="SMART" id="SM01332">
    <property type="entry name" value="Cyclin_C"/>
    <property type="match status" value="1"/>
</dbReference>